<name>A0ACB9AH83_CICIN</name>
<sequence>MNNPSIYPIADHSHKHNNWRSSHHHYRLPVFHIENQPSLFFYLRFEIQLIAIARHRLLHRIPIDENGSETSKEFEFLQQVFSNLFTMPGVQISTRGSLKPFHVKKLNLVIVIVNAFFAIKKLNLVIL</sequence>
<comment type="caution">
    <text evidence="1">The sequence shown here is derived from an EMBL/GenBank/DDBJ whole genome shotgun (WGS) entry which is preliminary data.</text>
</comment>
<gene>
    <name evidence="1" type="ORF">L2E82_39085</name>
</gene>
<reference evidence="2" key="1">
    <citation type="journal article" date="2022" name="Mol. Ecol. Resour.">
        <title>The genomes of chicory, endive, great burdock and yacon provide insights into Asteraceae palaeo-polyploidization history and plant inulin production.</title>
        <authorList>
            <person name="Fan W."/>
            <person name="Wang S."/>
            <person name="Wang H."/>
            <person name="Wang A."/>
            <person name="Jiang F."/>
            <person name="Liu H."/>
            <person name="Zhao H."/>
            <person name="Xu D."/>
            <person name="Zhang Y."/>
        </authorList>
    </citation>
    <scope>NUCLEOTIDE SEQUENCE [LARGE SCALE GENOMIC DNA]</scope>
    <source>
        <strain evidence="2">cv. Punajuju</strain>
    </source>
</reference>
<reference evidence="1 2" key="2">
    <citation type="journal article" date="2022" name="Mol. Ecol. Resour.">
        <title>The genomes of chicory, endive, great burdock and yacon provide insights into Asteraceae paleo-polyploidization history and plant inulin production.</title>
        <authorList>
            <person name="Fan W."/>
            <person name="Wang S."/>
            <person name="Wang H."/>
            <person name="Wang A."/>
            <person name="Jiang F."/>
            <person name="Liu H."/>
            <person name="Zhao H."/>
            <person name="Xu D."/>
            <person name="Zhang Y."/>
        </authorList>
    </citation>
    <scope>NUCLEOTIDE SEQUENCE [LARGE SCALE GENOMIC DNA]</scope>
    <source>
        <strain evidence="2">cv. Punajuju</strain>
        <tissue evidence="1">Leaves</tissue>
    </source>
</reference>
<organism evidence="1 2">
    <name type="scientific">Cichorium intybus</name>
    <name type="common">Chicory</name>
    <dbReference type="NCBI Taxonomy" id="13427"/>
    <lineage>
        <taxon>Eukaryota</taxon>
        <taxon>Viridiplantae</taxon>
        <taxon>Streptophyta</taxon>
        <taxon>Embryophyta</taxon>
        <taxon>Tracheophyta</taxon>
        <taxon>Spermatophyta</taxon>
        <taxon>Magnoliopsida</taxon>
        <taxon>eudicotyledons</taxon>
        <taxon>Gunneridae</taxon>
        <taxon>Pentapetalae</taxon>
        <taxon>asterids</taxon>
        <taxon>campanulids</taxon>
        <taxon>Asterales</taxon>
        <taxon>Asteraceae</taxon>
        <taxon>Cichorioideae</taxon>
        <taxon>Cichorieae</taxon>
        <taxon>Cichoriinae</taxon>
        <taxon>Cichorium</taxon>
    </lineage>
</organism>
<accession>A0ACB9AH83</accession>
<dbReference type="EMBL" id="CM042015">
    <property type="protein sequence ID" value="KAI3709325.1"/>
    <property type="molecule type" value="Genomic_DNA"/>
</dbReference>
<keyword evidence="2" id="KW-1185">Reference proteome</keyword>
<evidence type="ECO:0000313" key="1">
    <source>
        <dbReference type="EMBL" id="KAI3709325.1"/>
    </source>
</evidence>
<proteinExistence type="predicted"/>
<protein>
    <submittedName>
        <fullName evidence="1">Uncharacterized protein</fullName>
    </submittedName>
</protein>
<evidence type="ECO:0000313" key="2">
    <source>
        <dbReference type="Proteomes" id="UP001055811"/>
    </source>
</evidence>
<dbReference type="Proteomes" id="UP001055811">
    <property type="component" value="Linkage Group LG07"/>
</dbReference>